<dbReference type="Pfam" id="PF08064">
    <property type="entry name" value="UME"/>
    <property type="match status" value="1"/>
</dbReference>
<evidence type="ECO:0000256" key="2">
    <source>
        <dbReference type="ARBA" id="ARBA00010769"/>
    </source>
</evidence>
<evidence type="ECO:0000256" key="21">
    <source>
        <dbReference type="ARBA" id="ARBA00048679"/>
    </source>
</evidence>
<dbReference type="Pfam" id="PF02260">
    <property type="entry name" value="FATC"/>
    <property type="match status" value="1"/>
</dbReference>
<keyword evidence="12" id="KW-0156">Chromatin regulator</keyword>
<evidence type="ECO:0000256" key="18">
    <source>
        <dbReference type="ARBA" id="ARBA00030459"/>
    </source>
</evidence>
<dbReference type="SMART" id="SM01343">
    <property type="entry name" value="FATC"/>
    <property type="match status" value="1"/>
</dbReference>
<reference evidence="26" key="1">
    <citation type="submission" date="2022-10" db="EMBL/GenBank/DDBJ databases">
        <title>Culturing micro-colonial fungi from biological soil crusts in the Mojave desert and describing Neophaeococcomyces mojavensis, and introducing the new genera and species Taxawa tesnikishii.</title>
        <authorList>
            <person name="Kurbessoian T."/>
            <person name="Stajich J.E."/>
        </authorList>
    </citation>
    <scope>NUCLEOTIDE SEQUENCE</scope>
    <source>
        <strain evidence="26">TK_1</strain>
    </source>
</reference>
<dbReference type="Pfam" id="PF23593">
    <property type="entry name" value="HEAT_ATR"/>
    <property type="match status" value="1"/>
</dbReference>
<evidence type="ECO:0000259" key="24">
    <source>
        <dbReference type="PROSITE" id="PS51189"/>
    </source>
</evidence>
<keyword evidence="8" id="KW-0547">Nucleotide-binding</keyword>
<evidence type="ECO:0000259" key="25">
    <source>
        <dbReference type="PROSITE" id="PS51190"/>
    </source>
</evidence>
<dbReference type="Gene3D" id="3.30.1010.10">
    <property type="entry name" value="Phosphatidylinositol 3-kinase Catalytic Subunit, Chain A, domain 4"/>
    <property type="match status" value="1"/>
</dbReference>
<comment type="catalytic activity">
    <reaction evidence="21">
        <text>L-seryl-[protein] + ATP = O-phospho-L-seryl-[protein] + ADP + H(+)</text>
        <dbReference type="Rhea" id="RHEA:17989"/>
        <dbReference type="Rhea" id="RHEA-COMP:9863"/>
        <dbReference type="Rhea" id="RHEA-COMP:11604"/>
        <dbReference type="ChEBI" id="CHEBI:15378"/>
        <dbReference type="ChEBI" id="CHEBI:29999"/>
        <dbReference type="ChEBI" id="CHEBI:30616"/>
        <dbReference type="ChEBI" id="CHEBI:83421"/>
        <dbReference type="ChEBI" id="CHEBI:456216"/>
        <dbReference type="EC" id="2.7.11.1"/>
    </reaction>
</comment>
<keyword evidence="7 26" id="KW-0808">Transferase</keyword>
<dbReference type="SUPFAM" id="SSF48371">
    <property type="entry name" value="ARM repeat"/>
    <property type="match status" value="1"/>
</dbReference>
<dbReference type="InterPro" id="IPR012993">
    <property type="entry name" value="UME"/>
</dbReference>
<comment type="catalytic activity">
    <reaction evidence="20">
        <text>L-threonyl-[protein] + ATP = O-phospho-L-threonyl-[protein] + ADP + H(+)</text>
        <dbReference type="Rhea" id="RHEA:46608"/>
        <dbReference type="Rhea" id="RHEA-COMP:11060"/>
        <dbReference type="Rhea" id="RHEA-COMP:11605"/>
        <dbReference type="ChEBI" id="CHEBI:15378"/>
        <dbReference type="ChEBI" id="CHEBI:30013"/>
        <dbReference type="ChEBI" id="CHEBI:30616"/>
        <dbReference type="ChEBI" id="CHEBI:61977"/>
        <dbReference type="ChEBI" id="CHEBI:456216"/>
        <dbReference type="EC" id="2.7.11.1"/>
    </reaction>
</comment>
<name>A0ABQ9P068_9PEZI</name>
<evidence type="ECO:0000256" key="11">
    <source>
        <dbReference type="ARBA" id="ARBA00022840"/>
    </source>
</evidence>
<dbReference type="PROSITE" id="PS51190">
    <property type="entry name" value="FATC"/>
    <property type="match status" value="1"/>
</dbReference>
<evidence type="ECO:0000256" key="10">
    <source>
        <dbReference type="ARBA" id="ARBA00022777"/>
    </source>
</evidence>
<dbReference type="Pfam" id="PF25030">
    <property type="entry name" value="M-HEAT_ATR"/>
    <property type="match status" value="1"/>
</dbReference>
<accession>A0ABQ9P068</accession>
<protein>
    <recommendedName>
        <fullName evidence="5">Serine/threonine-protein kinase MEC1</fullName>
        <ecNumber evidence="4">2.7.11.1</ecNumber>
    </recommendedName>
    <alternativeName>
        <fullName evidence="19">ATR homolog</fullName>
    </alternativeName>
    <alternativeName>
        <fullName evidence="18">DNA-damage checkpoint kinase MEC1</fullName>
    </alternativeName>
    <alternativeName>
        <fullName evidence="17">Mitosis entry checkpoint protein 1</fullName>
    </alternativeName>
</protein>
<evidence type="ECO:0000256" key="5">
    <source>
        <dbReference type="ARBA" id="ARBA00021345"/>
    </source>
</evidence>
<dbReference type="Gene3D" id="1.10.1070.11">
    <property type="entry name" value="Phosphatidylinositol 3-/4-kinase, catalytic domain"/>
    <property type="match status" value="1"/>
</dbReference>
<dbReference type="SMART" id="SM00802">
    <property type="entry name" value="UME"/>
    <property type="match status" value="1"/>
</dbReference>
<dbReference type="PROSITE" id="PS51189">
    <property type="entry name" value="FAT"/>
    <property type="match status" value="1"/>
</dbReference>
<evidence type="ECO:0000256" key="20">
    <source>
        <dbReference type="ARBA" id="ARBA00047899"/>
    </source>
</evidence>
<dbReference type="InterPro" id="IPR014009">
    <property type="entry name" value="PIK_FAT"/>
</dbReference>
<evidence type="ECO:0000256" key="17">
    <source>
        <dbReference type="ARBA" id="ARBA00029679"/>
    </source>
</evidence>
<evidence type="ECO:0000313" key="26">
    <source>
        <dbReference type="EMBL" id="KAJ9667985.1"/>
    </source>
</evidence>
<keyword evidence="15" id="KW-0469">Meiosis</keyword>
<evidence type="ECO:0000256" key="12">
    <source>
        <dbReference type="ARBA" id="ARBA00022853"/>
    </source>
</evidence>
<evidence type="ECO:0000313" key="27">
    <source>
        <dbReference type="Proteomes" id="UP001172684"/>
    </source>
</evidence>
<comment type="caution">
    <text evidence="26">The sequence shown here is derived from an EMBL/GenBank/DDBJ whole genome shotgun (WGS) entry which is preliminary data.</text>
</comment>
<comment type="function">
    <text evidence="16">Serine/threonine protein kinase which activates checkpoint signaling upon genotoxic stresses such as ionizing radiation (IR), ultraviolet light (UV), or DNA replication stalling, thereby acting as a DNA damage sensor. Recognizes the substrate consensus sequence [ST]-Q. Phosphorylates histone H2A to form H2AS128ph (gamma-H2A) at sites of DNA damage, involved in the regulation of DNA damage response mechanism. Required for the control of telomere length and genome stability.</text>
</comment>
<dbReference type="InterPro" id="IPR016024">
    <property type="entry name" value="ARM-type_fold"/>
</dbReference>
<keyword evidence="27" id="KW-1185">Reference proteome</keyword>
<dbReference type="PANTHER" id="PTHR11139:SF125">
    <property type="entry name" value="SERINE_THREONINE-PROTEIN KINASE MEC1"/>
    <property type="match status" value="1"/>
</dbReference>
<dbReference type="InterPro" id="IPR057564">
    <property type="entry name" value="HEAT_ATR"/>
</dbReference>
<evidence type="ECO:0000256" key="8">
    <source>
        <dbReference type="ARBA" id="ARBA00022741"/>
    </source>
</evidence>
<dbReference type="InterPro" id="IPR000403">
    <property type="entry name" value="PI3/4_kinase_cat_dom"/>
</dbReference>
<keyword evidence="10 26" id="KW-0418">Kinase</keyword>
<evidence type="ECO:0000256" key="15">
    <source>
        <dbReference type="ARBA" id="ARBA00023254"/>
    </source>
</evidence>
<dbReference type="EMBL" id="JAPDRL010000009">
    <property type="protein sequence ID" value="KAJ9667985.1"/>
    <property type="molecule type" value="Genomic_DNA"/>
</dbReference>
<feature type="region of interest" description="Disordered" evidence="22">
    <location>
        <begin position="274"/>
        <end position="297"/>
    </location>
</feature>
<dbReference type="InterPro" id="IPR050517">
    <property type="entry name" value="DDR_Repair_Kinase"/>
</dbReference>
<dbReference type="InterPro" id="IPR056802">
    <property type="entry name" value="ATR-like_M-HEAT"/>
</dbReference>
<dbReference type="InterPro" id="IPR011009">
    <property type="entry name" value="Kinase-like_dom_sf"/>
</dbReference>
<keyword evidence="13" id="KW-0234">DNA repair</keyword>
<dbReference type="SMART" id="SM00146">
    <property type="entry name" value="PI3Kc"/>
    <property type="match status" value="1"/>
</dbReference>
<organism evidence="26 27">
    <name type="scientific">Coniosporium apollinis</name>
    <dbReference type="NCBI Taxonomy" id="61459"/>
    <lineage>
        <taxon>Eukaryota</taxon>
        <taxon>Fungi</taxon>
        <taxon>Dikarya</taxon>
        <taxon>Ascomycota</taxon>
        <taxon>Pezizomycotina</taxon>
        <taxon>Dothideomycetes</taxon>
        <taxon>Dothideomycetes incertae sedis</taxon>
        <taxon>Coniosporium</taxon>
    </lineage>
</organism>
<dbReference type="CDD" id="cd00892">
    <property type="entry name" value="PIKKc_ATR"/>
    <property type="match status" value="1"/>
</dbReference>
<evidence type="ECO:0000256" key="3">
    <source>
        <dbReference type="ARBA" id="ARBA00011370"/>
    </source>
</evidence>
<dbReference type="InterPro" id="IPR011990">
    <property type="entry name" value="TPR-like_helical_dom_sf"/>
</dbReference>
<dbReference type="PROSITE" id="PS50290">
    <property type="entry name" value="PI3_4_KINASE_3"/>
    <property type="match status" value="1"/>
</dbReference>
<gene>
    <name evidence="26" type="primary">MEC1</name>
    <name evidence="26" type="ORF">H2201_001790</name>
</gene>
<dbReference type="Proteomes" id="UP001172684">
    <property type="component" value="Unassembled WGS sequence"/>
</dbReference>
<dbReference type="Pfam" id="PF00454">
    <property type="entry name" value="PI3_PI4_kinase"/>
    <property type="match status" value="1"/>
</dbReference>
<evidence type="ECO:0000259" key="23">
    <source>
        <dbReference type="PROSITE" id="PS50290"/>
    </source>
</evidence>
<feature type="domain" description="FATC" evidence="25">
    <location>
        <begin position="2257"/>
        <end position="2289"/>
    </location>
</feature>
<dbReference type="GO" id="GO:0004674">
    <property type="term" value="F:protein serine/threonine kinase activity"/>
    <property type="evidence" value="ECO:0007669"/>
    <property type="project" value="UniProtKB-EC"/>
</dbReference>
<keyword evidence="6" id="KW-0723">Serine/threonine-protein kinase</keyword>
<feature type="compositionally biased region" description="Polar residues" evidence="22">
    <location>
        <begin position="285"/>
        <end position="297"/>
    </location>
</feature>
<dbReference type="InterPro" id="IPR018936">
    <property type="entry name" value="PI3/4_kinase_CS"/>
</dbReference>
<evidence type="ECO:0000256" key="22">
    <source>
        <dbReference type="SAM" id="MobiDB-lite"/>
    </source>
</evidence>
<dbReference type="PANTHER" id="PTHR11139">
    <property type="entry name" value="ATAXIA TELANGIECTASIA MUTATED ATM -RELATED"/>
    <property type="match status" value="1"/>
</dbReference>
<keyword evidence="11" id="KW-0067">ATP-binding</keyword>
<comment type="subunit">
    <text evidence="3">Associates with DNA double-strand breaks.</text>
</comment>
<evidence type="ECO:0000256" key="6">
    <source>
        <dbReference type="ARBA" id="ARBA00022527"/>
    </source>
</evidence>
<feature type="domain" description="FAT" evidence="24">
    <location>
        <begin position="1270"/>
        <end position="1843"/>
    </location>
</feature>
<evidence type="ECO:0000256" key="19">
    <source>
        <dbReference type="ARBA" id="ARBA00033001"/>
    </source>
</evidence>
<sequence>MRRQRELTQHAVTNGLGANSIPPPSTIAAQIVQHQSDASARREPENRALFGKLLQEYLNDPAAEESDAHINARLIHVIAEAGLDVLHKENPFAQELLVPQAIKSIAVITLVIQRYPRILLYVESAGNYDTPVPLLLWLFPKLLSLLGKPISNAFQESIGGLLSLCIGALSEKGRPWQDPASILHLYQSCVDEAISRLKAVQASSKLSSHCVSNIVEEYLHSAIFEVVHDEQRFGGLTKELQVILCLWIMPAVDVDRLSDSARSLLFSRTLVSPQDQERPDKRQRTIGSNLSQPSTQDSYKAKLAELCQLFGRQSTDNMTGLHQQALKHYSALAEKEQCEEQCKALTIIGYLPCANSGSLQRTQNSIGAAVFDSCTVCDSLPGAPVGPPALTWDGGSNVGDWNEIILLLSEIIKSTDFQRSKKPRILATIAIRRIISHTSNPETLDLANSQLGQWCLRSFHSSLRELRLAAGRAVTAFLRNEIQDDVRRQNRIFALEFLKTLSEMNQVVSQEALVLAYAQVALACGHEELNIVLLSLVEYLGHTNSLISGVAFNQLCHISAALDCQPADLLKPFWRSVGITVVKDLNTRPQKAQELSDFLEVSVTQLLLLTQTDTLPYLVLTKKHDVLQRIASARGSATSVQDICTQPRKNLAAIVALLLLQSSPDSERYTMDLLCEAAPGLKDDLSSLIELEPVLTACEILKAADEEDTSKKSRVRQAIQTLATISERKNGQSKAASKQSRLVSTFFESHILGMMAHFSEVIDNSREPHPASERVRCLRAIEAMTALAKTHVSIALPQIRTCLQSAMEDDKLRYAAFSAWVALMSVAEEEDIDALIDHTFAMIAQHWSSLNAAMQRKTYDMLSNLLKAHNVFFQERIGTLPLLPDVPLLSKHRAEIARLKALMDPATMFSAFSQRCEDESAAVVEQALRELVPFLVDNQRFIHETSVSQQPNPVVAQLLRSLLDAVVRFNEDHSEVIDLCSQCLGLVGCLNPYRVEAVREKQDTLVLSNFERADEIIEFSAVLLPHVLVPAFRSASNAKAQGFLAYAMQEILKYCGYGIVATQRTRSSQANSLPHQRWMEMPEAVRSTLTPFLSSKYMITTNFQIQYVMQTFPIFNAEMSHGNWLRTFVYDLLQRGKGDNAQRIFSVLARVIKGYDLTIASFMLPFAAANVILGGDNDEASDVRLELLTVLKQEMNGTASEVETIRQCSESVFRVLDYLSRWLQEKRSTLNDSKSSSGRRGEPTSDLDDIRDVAQISRVERVLQGIPAEVISHRAVECRSYARALFHWEQYIRQERERTPATQRQQKNEALYQYLQDIYAQIEEPDGIEGIAAHLRVLGPEQQVLEHQKAGRWTAAQSWYELELAQKPDDAEVQVNLLTCLKESGQYDVLLRYANSFQASSVHNMPRLLPFASEASWVTDKWRFLEDSIHPGSDSLSEHFNVGVGTALLALRQNKNDEFLSTISALRQKVARNLSPSTTASVQACHGELLKLHALYEMEAISGLSSSLRMDREVMLSTLDRRLEALGTYTSDKQYLLGIRRATMQQSSLEFTKLDIASSWLTTSKLARKSDTINTAHNAVLHATQLGDDAARIEHARLLWKEGQHRKAIQSLEGAIAANAFQSHDLGSVTESVSTSGEKEKFQNFLAARAHVLLAKWLDASGQTPSATIIRKYQLAVQTHSRWEKGHYYLGKHYNKLLQSEKAMPRSKQNISFRSGETAKLVVDNFIRSMCFGAKYYYQTIPRLLTVWLDLGMDVHQATQHPVSAEADIVAMQIRNLDAMHRQIRKYAERLPGYIFYTAFPQIITRISHPNTKVWEVLFSIIIKVASAHPQQALWYILAVVKSSAADRSSRGLSVLNKLKKNKADGPASDLRAMIAHGQKLSDQLLRACEAVVDGRSSHVSLSRDLGFNHKLAPCPLVVPIEATMTATLPTIHDSPHVRQHKAFSGGNITISSFSDDVLVLSSLQRPRKLVVRGSDGNNYGLLCKPKDDLRKDQRLMEFNAMINRGLQKDVEASKRRLYIKTYGVTPLNEECGTIEWVDNLKPMRDIIIKLYKQKSVAIDYNRIRTLLNESITAPENVSIFTDTILNLFFPVLYEWFIETFPEPDDWFKARLRYTRSCAVMSIVGHVLGLGDRHGENLLLEEGTGGILHVDFNCLFDKGLTFEKPEVVPFRLTHNMVDAMGAYGYEGPFRTAAELTLGILRQNEDTLMTILETFVYDPTTDFIGKKKRPTPGVPDTPQEVLESVRGKLAGLLRGESVPLSVEGYVEALIQMARDPKNLSAMYIGWCAFF</sequence>
<feature type="domain" description="PI3K/PI4K catalytic" evidence="23">
    <location>
        <begin position="1954"/>
        <end position="2262"/>
    </location>
</feature>
<dbReference type="Pfam" id="PF25385">
    <property type="entry name" value="HEAT_MEC1_N"/>
    <property type="match status" value="1"/>
</dbReference>
<dbReference type="InterPro" id="IPR058681">
    <property type="entry name" value="HEAT_MEC1_N"/>
</dbReference>
<evidence type="ECO:0000256" key="9">
    <source>
        <dbReference type="ARBA" id="ARBA00022763"/>
    </source>
</evidence>
<comment type="subcellular location">
    <subcellularLocation>
        <location evidence="1">Nucleus</location>
    </subcellularLocation>
</comment>
<proteinExistence type="inferred from homology"/>
<evidence type="ECO:0000256" key="4">
    <source>
        <dbReference type="ARBA" id="ARBA00012513"/>
    </source>
</evidence>
<keyword evidence="14" id="KW-0539">Nucleus</keyword>
<comment type="similarity">
    <text evidence="2">Belongs to the PI3/PI4-kinase family. ATM subfamily.</text>
</comment>
<dbReference type="Pfam" id="PF02259">
    <property type="entry name" value="FAT"/>
    <property type="match status" value="1"/>
</dbReference>
<evidence type="ECO:0000256" key="14">
    <source>
        <dbReference type="ARBA" id="ARBA00023242"/>
    </source>
</evidence>
<evidence type="ECO:0000256" key="16">
    <source>
        <dbReference type="ARBA" id="ARBA00025079"/>
    </source>
</evidence>
<evidence type="ECO:0000256" key="13">
    <source>
        <dbReference type="ARBA" id="ARBA00023204"/>
    </source>
</evidence>
<dbReference type="InterPro" id="IPR036940">
    <property type="entry name" value="PI3/4_kinase_cat_sf"/>
</dbReference>
<evidence type="ECO:0000256" key="7">
    <source>
        <dbReference type="ARBA" id="ARBA00022679"/>
    </source>
</evidence>
<dbReference type="PROSITE" id="PS00916">
    <property type="entry name" value="PI3_4_KINASE_2"/>
    <property type="match status" value="1"/>
</dbReference>
<dbReference type="InterPro" id="IPR003151">
    <property type="entry name" value="PIK-rel_kinase_FAT"/>
</dbReference>
<dbReference type="SUPFAM" id="SSF56112">
    <property type="entry name" value="Protein kinase-like (PK-like)"/>
    <property type="match status" value="1"/>
</dbReference>
<dbReference type="EC" id="2.7.11.1" evidence="4"/>
<dbReference type="SUPFAM" id="SSF48452">
    <property type="entry name" value="TPR-like"/>
    <property type="match status" value="1"/>
</dbReference>
<dbReference type="InterPro" id="IPR003152">
    <property type="entry name" value="FATC_dom"/>
</dbReference>
<evidence type="ECO:0000256" key="1">
    <source>
        <dbReference type="ARBA" id="ARBA00004123"/>
    </source>
</evidence>
<keyword evidence="9" id="KW-0227">DNA damage</keyword>